<keyword evidence="2" id="KW-0472">Membrane</keyword>
<dbReference type="AlphaFoldDB" id="A0A0A0C393"/>
<organism evidence="3 4">
    <name type="scientific">Cellulomonas bogoriensis 69B4 = DSM 16987</name>
    <dbReference type="NCBI Taxonomy" id="1386082"/>
    <lineage>
        <taxon>Bacteria</taxon>
        <taxon>Bacillati</taxon>
        <taxon>Actinomycetota</taxon>
        <taxon>Actinomycetes</taxon>
        <taxon>Micrococcales</taxon>
        <taxon>Cellulomonadaceae</taxon>
        <taxon>Cellulomonas</taxon>
    </lineage>
</organism>
<keyword evidence="2" id="KW-1133">Transmembrane helix</keyword>
<sequence length="171" mass="17875">MPSPTTWRRLPRRPDGRVGRRVHRAPPPPEGRAEPGRRTSTRLLGSALLLGGMAGAVLWVPWVVMPSGFAPGEESAGDAFDAVLREGALLALVPIMAATAFVTGLGLLYAGAVGVSRRVVVIGLGVSGVVAAGLGAWVPGVTAVLATGVSLWVVRHTEPRWSPRQKPAPMR</sequence>
<dbReference type="Proteomes" id="UP000054314">
    <property type="component" value="Unassembled WGS sequence"/>
</dbReference>
<reference evidence="3 4" key="1">
    <citation type="submission" date="2013-08" db="EMBL/GenBank/DDBJ databases">
        <title>Genome sequencing of Cellulomonas bogoriensis 69B4.</title>
        <authorList>
            <person name="Chen F."/>
            <person name="Li Y."/>
            <person name="Wang G."/>
        </authorList>
    </citation>
    <scope>NUCLEOTIDE SEQUENCE [LARGE SCALE GENOMIC DNA]</scope>
    <source>
        <strain evidence="3 4">69B4</strain>
    </source>
</reference>
<evidence type="ECO:0000256" key="2">
    <source>
        <dbReference type="SAM" id="Phobius"/>
    </source>
</evidence>
<dbReference type="EMBL" id="AXCZ01000023">
    <property type="protein sequence ID" value="KGM13814.1"/>
    <property type="molecule type" value="Genomic_DNA"/>
</dbReference>
<protein>
    <submittedName>
        <fullName evidence="3">Uncharacterized protein</fullName>
    </submittedName>
</protein>
<evidence type="ECO:0000256" key="1">
    <source>
        <dbReference type="SAM" id="MobiDB-lite"/>
    </source>
</evidence>
<comment type="caution">
    <text evidence="3">The sequence shown here is derived from an EMBL/GenBank/DDBJ whole genome shotgun (WGS) entry which is preliminary data.</text>
</comment>
<proteinExistence type="predicted"/>
<evidence type="ECO:0000313" key="3">
    <source>
        <dbReference type="EMBL" id="KGM13814.1"/>
    </source>
</evidence>
<name>A0A0A0C393_9CELL</name>
<accession>A0A0A0C393</accession>
<feature type="transmembrane region" description="Helical" evidence="2">
    <location>
        <begin position="88"/>
        <end position="109"/>
    </location>
</feature>
<dbReference type="RefSeq" id="WP_035058220.1">
    <property type="nucleotide sequence ID" value="NZ_AXCZ01000023.1"/>
</dbReference>
<gene>
    <name evidence="3" type="ORF">N869_09325</name>
</gene>
<evidence type="ECO:0000313" key="4">
    <source>
        <dbReference type="Proteomes" id="UP000054314"/>
    </source>
</evidence>
<feature type="transmembrane region" description="Helical" evidence="2">
    <location>
        <begin position="121"/>
        <end position="154"/>
    </location>
</feature>
<keyword evidence="4" id="KW-1185">Reference proteome</keyword>
<feature type="region of interest" description="Disordered" evidence="1">
    <location>
        <begin position="1"/>
        <end position="38"/>
    </location>
</feature>
<feature type="transmembrane region" description="Helical" evidence="2">
    <location>
        <begin position="43"/>
        <end position="64"/>
    </location>
</feature>
<keyword evidence="2" id="KW-0812">Transmembrane</keyword>